<proteinExistence type="predicted"/>
<keyword evidence="3" id="KW-1185">Reference proteome</keyword>
<comment type="caution">
    <text evidence="2">The sequence shown here is derived from an EMBL/GenBank/DDBJ whole genome shotgun (WGS) entry which is preliminary data.</text>
</comment>
<dbReference type="EMBL" id="JAIXMP010000037">
    <property type="protein sequence ID" value="KAI9248864.1"/>
    <property type="molecule type" value="Genomic_DNA"/>
</dbReference>
<dbReference type="Proteomes" id="UP001209540">
    <property type="component" value="Unassembled WGS sequence"/>
</dbReference>
<reference evidence="2" key="1">
    <citation type="journal article" date="2022" name="IScience">
        <title>Evolution of zygomycete secretomes and the origins of terrestrial fungal ecologies.</title>
        <authorList>
            <person name="Chang Y."/>
            <person name="Wang Y."/>
            <person name="Mondo S."/>
            <person name="Ahrendt S."/>
            <person name="Andreopoulos W."/>
            <person name="Barry K."/>
            <person name="Beard J."/>
            <person name="Benny G.L."/>
            <person name="Blankenship S."/>
            <person name="Bonito G."/>
            <person name="Cuomo C."/>
            <person name="Desiro A."/>
            <person name="Gervers K.A."/>
            <person name="Hundley H."/>
            <person name="Kuo A."/>
            <person name="LaButti K."/>
            <person name="Lang B.F."/>
            <person name="Lipzen A."/>
            <person name="O'Donnell K."/>
            <person name="Pangilinan J."/>
            <person name="Reynolds N."/>
            <person name="Sandor L."/>
            <person name="Smith M.E."/>
            <person name="Tsang A."/>
            <person name="Grigoriev I.V."/>
            <person name="Stajich J.E."/>
            <person name="Spatafora J.W."/>
        </authorList>
    </citation>
    <scope>NUCLEOTIDE SEQUENCE</scope>
    <source>
        <strain evidence="2">RSA 2281</strain>
    </source>
</reference>
<feature type="compositionally biased region" description="Basic residues" evidence="1">
    <location>
        <begin position="69"/>
        <end position="78"/>
    </location>
</feature>
<reference evidence="2" key="2">
    <citation type="submission" date="2023-02" db="EMBL/GenBank/DDBJ databases">
        <authorList>
            <consortium name="DOE Joint Genome Institute"/>
            <person name="Mondo S.J."/>
            <person name="Chang Y."/>
            <person name="Wang Y."/>
            <person name="Ahrendt S."/>
            <person name="Andreopoulos W."/>
            <person name="Barry K."/>
            <person name="Beard J."/>
            <person name="Benny G.L."/>
            <person name="Blankenship S."/>
            <person name="Bonito G."/>
            <person name="Cuomo C."/>
            <person name="Desiro A."/>
            <person name="Gervers K.A."/>
            <person name="Hundley H."/>
            <person name="Kuo A."/>
            <person name="LaButti K."/>
            <person name="Lang B.F."/>
            <person name="Lipzen A."/>
            <person name="O'Donnell K."/>
            <person name="Pangilinan J."/>
            <person name="Reynolds N."/>
            <person name="Sandor L."/>
            <person name="Smith M.W."/>
            <person name="Tsang A."/>
            <person name="Grigoriev I.V."/>
            <person name="Stajich J.E."/>
            <person name="Spatafora J.W."/>
        </authorList>
    </citation>
    <scope>NUCLEOTIDE SEQUENCE</scope>
    <source>
        <strain evidence="2">RSA 2281</strain>
    </source>
</reference>
<dbReference type="AlphaFoldDB" id="A0AAD5JPU4"/>
<feature type="region of interest" description="Disordered" evidence="1">
    <location>
        <begin position="16"/>
        <end position="42"/>
    </location>
</feature>
<organism evidence="2 3">
    <name type="scientific">Phascolomyces articulosus</name>
    <dbReference type="NCBI Taxonomy" id="60185"/>
    <lineage>
        <taxon>Eukaryota</taxon>
        <taxon>Fungi</taxon>
        <taxon>Fungi incertae sedis</taxon>
        <taxon>Mucoromycota</taxon>
        <taxon>Mucoromycotina</taxon>
        <taxon>Mucoromycetes</taxon>
        <taxon>Mucorales</taxon>
        <taxon>Lichtheimiaceae</taxon>
        <taxon>Phascolomyces</taxon>
    </lineage>
</organism>
<sequence length="134" mass="15463">MFQDINRYALLYVLEERNNGSSMDTSEEEDTVSSSHPKGYPQQQQLTIKKLQHPMKHKAKHINFSTLSTKHRKKRQKNKRDGKETSAEQIKSQEKFERRKHIDNLQAISAKNIAGDWKNAKVLHCMGSVVGSTK</sequence>
<feature type="compositionally biased region" description="Basic and acidic residues" evidence="1">
    <location>
        <begin position="79"/>
        <end position="100"/>
    </location>
</feature>
<evidence type="ECO:0000256" key="1">
    <source>
        <dbReference type="SAM" id="MobiDB-lite"/>
    </source>
</evidence>
<accession>A0AAD5JPU4</accession>
<protein>
    <submittedName>
        <fullName evidence="2">Uncharacterized protein</fullName>
    </submittedName>
</protein>
<feature type="region of interest" description="Disordered" evidence="1">
    <location>
        <begin position="54"/>
        <end position="100"/>
    </location>
</feature>
<evidence type="ECO:0000313" key="2">
    <source>
        <dbReference type="EMBL" id="KAI9248864.1"/>
    </source>
</evidence>
<evidence type="ECO:0000313" key="3">
    <source>
        <dbReference type="Proteomes" id="UP001209540"/>
    </source>
</evidence>
<gene>
    <name evidence="2" type="ORF">BDA99DRAFT_227159</name>
</gene>
<name>A0AAD5JPU4_9FUNG</name>